<dbReference type="Proteomes" id="UP000005666">
    <property type="component" value="Chromosome 2"/>
</dbReference>
<feature type="compositionally biased region" description="Polar residues" evidence="3">
    <location>
        <begin position="1"/>
        <end position="10"/>
    </location>
</feature>
<feature type="compositionally biased region" description="Acidic residues" evidence="3">
    <location>
        <begin position="101"/>
        <end position="112"/>
    </location>
</feature>
<feature type="region of interest" description="Disordered" evidence="3">
    <location>
        <begin position="1"/>
        <end position="121"/>
    </location>
</feature>
<feature type="domain" description="WHIM1" evidence="4">
    <location>
        <begin position="376"/>
        <end position="415"/>
    </location>
</feature>
<comment type="subcellular location">
    <subcellularLocation>
        <location evidence="1">Nucleus</location>
    </subcellularLocation>
</comment>
<dbReference type="AlphaFoldDB" id="G8BPU3"/>
<evidence type="ECO:0000256" key="3">
    <source>
        <dbReference type="SAM" id="MobiDB-lite"/>
    </source>
</evidence>
<feature type="compositionally biased region" description="Acidic residues" evidence="3">
    <location>
        <begin position="734"/>
        <end position="759"/>
    </location>
</feature>
<dbReference type="KEGG" id="tpf:TPHA_0B03540"/>
<keyword evidence="2" id="KW-0539">Nucleus</keyword>
<dbReference type="OMA" id="WGLPKEW"/>
<accession>G8BPU3</accession>
<dbReference type="STRING" id="1071381.G8BPU3"/>
<feature type="compositionally biased region" description="Low complexity" evidence="3">
    <location>
        <begin position="349"/>
        <end position="360"/>
    </location>
</feature>
<evidence type="ECO:0000256" key="2">
    <source>
        <dbReference type="ARBA" id="ARBA00023242"/>
    </source>
</evidence>
<protein>
    <recommendedName>
        <fullName evidence="4">WHIM1 domain-containing protein</fullName>
    </recommendedName>
</protein>
<evidence type="ECO:0000313" key="5">
    <source>
        <dbReference type="EMBL" id="CCE62024.1"/>
    </source>
</evidence>
<gene>
    <name evidence="5" type="primary">TPHA0B03540</name>
    <name evidence="5" type="ordered locus">TPHA_0B03540</name>
</gene>
<dbReference type="OrthoDB" id="349045at2759"/>
<proteinExistence type="predicted"/>
<keyword evidence="6" id="KW-1185">Reference proteome</keyword>
<feature type="compositionally biased region" description="Basic and acidic residues" evidence="3">
    <location>
        <begin position="766"/>
        <end position="776"/>
    </location>
</feature>
<sequence>MASDGNSSIDVINDENIKEVKGTIKNNKVIKPQSNKKTKKSTTTANSQKRQRKISDFQNVKTVHKAIRTNAHLLPNKIKGRATDSKSQKNAKSRGKNSANDDNDENDDDDSDSPNGKKDEKVDITMKNELFHFHNILQPDFEKLNLKDSVWSSNVALNSSDFLTADKSLHNKMMKEIDNPNQTKEQDNYLSFLKNMKSVSYAGDIVKIMSFINKFYNVFDPELLDISYQDFEIGLDLYPEATDNDGQEIKKYSDYIDTKIIIECEDKMNLIFLTTLKLLLVNLKTDNQLDLHRPYASFANLKTKEVFTKLVRGMRQNALNWGLPKEWREFIDSDKNILDKNDPDESDLKNNSSNDNLNDSLETDPTSEIINIPLFNMQLGKTGIFAIEPKDRIILLKTLVNWCISYSTRIHNEIYRLSHIKESEFGLNTQHVSRLMLEGYDLTTAQFYKLCKLVELRYENKLKRIKSRKPMTEEKQQEFDNKLKILKEIQKQVEKSPKEDQVSTNISFYNEWLEIFAGDFQSNPLSDPFEDSNRLRSQEFFIGRLPQLGDFYLPILSTYYDPKGTIPPYTGARELHNYFKKFSTNNQNSLSKFKNIEKIQVPQFKILFCNTSAIVQDSSKIEANTSIGSYWYEVCHDVKSLEIFIENISNSIENISKEIVKNKEKEDVSENCLFYAKLEIFRDFLKNIHSVFDTIETRKVEYDDISSTSRSLRSSKRGRVNYYDEDKDSAGDNEKEDENYADEDNLEEQGDEDDEDDEGLQNSEVYVKESRSERMLRRNKNRRK</sequence>
<reference evidence="5 6" key="1">
    <citation type="journal article" date="2011" name="Proc. Natl. Acad. Sci. U.S.A.">
        <title>Evolutionary erosion of yeast sex chromosomes by mating-type switching accidents.</title>
        <authorList>
            <person name="Gordon J.L."/>
            <person name="Armisen D."/>
            <person name="Proux-Wera E."/>
            <person name="Oheigeartaigh S.S."/>
            <person name="Byrne K.P."/>
            <person name="Wolfe K.H."/>
        </authorList>
    </citation>
    <scope>NUCLEOTIDE SEQUENCE [LARGE SCALE GENOMIC DNA]</scope>
    <source>
        <strain evidence="6">ATCC 24235 / CBS 4417 / NBRC 1672 / NRRL Y-8282 / UCD 70-5</strain>
    </source>
</reference>
<dbReference type="GO" id="GO:0005634">
    <property type="term" value="C:nucleus"/>
    <property type="evidence" value="ECO:0007669"/>
    <property type="project" value="UniProtKB-SubCell"/>
</dbReference>
<feature type="compositionally biased region" description="Basic and acidic residues" evidence="3">
    <location>
        <begin position="722"/>
        <end position="733"/>
    </location>
</feature>
<dbReference type="HOGENOM" id="CLU_014696_0_0_1"/>
<evidence type="ECO:0000313" key="6">
    <source>
        <dbReference type="Proteomes" id="UP000005666"/>
    </source>
</evidence>
<dbReference type="RefSeq" id="XP_003684458.1">
    <property type="nucleotide sequence ID" value="XM_003684410.1"/>
</dbReference>
<evidence type="ECO:0000259" key="4">
    <source>
        <dbReference type="Pfam" id="PF15612"/>
    </source>
</evidence>
<feature type="region of interest" description="Disordered" evidence="3">
    <location>
        <begin position="716"/>
        <end position="784"/>
    </location>
</feature>
<dbReference type="EMBL" id="HE612857">
    <property type="protein sequence ID" value="CCE62024.1"/>
    <property type="molecule type" value="Genomic_DNA"/>
</dbReference>
<dbReference type="GeneID" id="11532803"/>
<feature type="region of interest" description="Disordered" evidence="3">
    <location>
        <begin position="341"/>
        <end position="362"/>
    </location>
</feature>
<evidence type="ECO:0000256" key="1">
    <source>
        <dbReference type="ARBA" id="ARBA00004123"/>
    </source>
</evidence>
<dbReference type="Pfam" id="PF15612">
    <property type="entry name" value="WHIM1"/>
    <property type="match status" value="1"/>
</dbReference>
<dbReference type="InterPro" id="IPR028942">
    <property type="entry name" value="WHIM1_dom"/>
</dbReference>
<organism evidence="5 6">
    <name type="scientific">Tetrapisispora phaffii (strain ATCC 24235 / CBS 4417 / NBRC 1672 / NRRL Y-8282 / UCD 70-5)</name>
    <name type="common">Yeast</name>
    <name type="synonym">Fabospora phaffii</name>
    <dbReference type="NCBI Taxonomy" id="1071381"/>
    <lineage>
        <taxon>Eukaryota</taxon>
        <taxon>Fungi</taxon>
        <taxon>Dikarya</taxon>
        <taxon>Ascomycota</taxon>
        <taxon>Saccharomycotina</taxon>
        <taxon>Saccharomycetes</taxon>
        <taxon>Saccharomycetales</taxon>
        <taxon>Saccharomycetaceae</taxon>
        <taxon>Tetrapisispora</taxon>
    </lineage>
</organism>
<name>G8BPU3_TETPH</name>
<dbReference type="eggNOG" id="ENOG502TBCM">
    <property type="taxonomic scope" value="Eukaryota"/>
</dbReference>